<comment type="caution">
    <text evidence="1">The sequence shown here is derived from an EMBL/GenBank/DDBJ whole genome shotgun (WGS) entry which is preliminary data.</text>
</comment>
<proteinExistence type="predicted"/>
<accession>A0ABP6GSW8</accession>
<protein>
    <submittedName>
        <fullName evidence="1">Uncharacterized protein</fullName>
    </submittedName>
</protein>
<reference evidence="2" key="1">
    <citation type="journal article" date="2019" name="Int. J. Syst. Evol. Microbiol.">
        <title>The Global Catalogue of Microorganisms (GCM) 10K type strain sequencing project: providing services to taxonomists for standard genome sequencing and annotation.</title>
        <authorList>
            <consortium name="The Broad Institute Genomics Platform"/>
            <consortium name="The Broad Institute Genome Sequencing Center for Infectious Disease"/>
            <person name="Wu L."/>
            <person name="Ma J."/>
        </authorList>
    </citation>
    <scope>NUCLEOTIDE SEQUENCE [LARGE SCALE GENOMIC DNA]</scope>
    <source>
        <strain evidence="2">JCM 8201</strain>
    </source>
</reference>
<keyword evidence="2" id="KW-1185">Reference proteome</keyword>
<organism evidence="1 2">
    <name type="scientific">Actinocorallia aurantiaca</name>
    <dbReference type="NCBI Taxonomy" id="46204"/>
    <lineage>
        <taxon>Bacteria</taxon>
        <taxon>Bacillati</taxon>
        <taxon>Actinomycetota</taxon>
        <taxon>Actinomycetes</taxon>
        <taxon>Streptosporangiales</taxon>
        <taxon>Thermomonosporaceae</taxon>
        <taxon>Actinocorallia</taxon>
    </lineage>
</organism>
<dbReference type="Proteomes" id="UP001501842">
    <property type="component" value="Unassembled WGS sequence"/>
</dbReference>
<gene>
    <name evidence="1" type="ORF">GCM10010439_41470</name>
</gene>
<evidence type="ECO:0000313" key="2">
    <source>
        <dbReference type="Proteomes" id="UP001501842"/>
    </source>
</evidence>
<evidence type="ECO:0000313" key="1">
    <source>
        <dbReference type="EMBL" id="GAA2729842.1"/>
    </source>
</evidence>
<name>A0ABP6GSW8_9ACTN</name>
<sequence length="185" mass="21091">MIEEKILADLDILGNAVDEEELVSLIAELSGSRFEEAQGWAVRIISDAIEYITMDISGWEDLEWASALIDQLSEIDDPIIHEGAIEAQSNLDERMQSEAEEILEAWLDLDYLRSKNQVEMIRQIVYYTSMLSNADELIPSYEAAVRKLARLEEVEDYQSNLEQVQVIDESTSIHGILGSLREEQR</sequence>
<dbReference type="EMBL" id="BAAATZ010000016">
    <property type="protein sequence ID" value="GAA2729842.1"/>
    <property type="molecule type" value="Genomic_DNA"/>
</dbReference>